<evidence type="ECO:0000313" key="3">
    <source>
        <dbReference type="EnsemblMetazoa" id="PHUM612050-PA"/>
    </source>
</evidence>
<dbReference type="GeneID" id="8239718"/>
<dbReference type="PROSITE" id="PS52001">
    <property type="entry name" value="AD"/>
    <property type="match status" value="1"/>
</dbReference>
<feature type="domain" description="AD" evidence="1">
    <location>
        <begin position="81"/>
        <end position="165"/>
    </location>
</feature>
<dbReference type="GO" id="GO:0000245">
    <property type="term" value="P:spliceosomal complex assembly"/>
    <property type="evidence" value="ECO:0007669"/>
    <property type="project" value="InterPro"/>
</dbReference>
<dbReference type="Pfam" id="PF06372">
    <property type="entry name" value="Gemin6"/>
    <property type="match status" value="1"/>
</dbReference>
<keyword evidence="4" id="KW-1185">Reference proteome</keyword>
<dbReference type="GO" id="GO:0005634">
    <property type="term" value="C:nucleus"/>
    <property type="evidence" value="ECO:0007669"/>
    <property type="project" value="InterPro"/>
</dbReference>
<organism>
    <name type="scientific">Pediculus humanus subsp. corporis</name>
    <name type="common">Body louse</name>
    <dbReference type="NCBI Taxonomy" id="121224"/>
    <lineage>
        <taxon>Eukaryota</taxon>
        <taxon>Metazoa</taxon>
        <taxon>Ecdysozoa</taxon>
        <taxon>Arthropoda</taxon>
        <taxon>Hexapoda</taxon>
        <taxon>Insecta</taxon>
        <taxon>Pterygota</taxon>
        <taxon>Neoptera</taxon>
        <taxon>Paraneoptera</taxon>
        <taxon>Psocodea</taxon>
        <taxon>Troctomorpha</taxon>
        <taxon>Phthiraptera</taxon>
        <taxon>Anoplura</taxon>
        <taxon>Pediculidae</taxon>
        <taxon>Pediculus</taxon>
    </lineage>
</organism>
<evidence type="ECO:0000313" key="2">
    <source>
        <dbReference type="EMBL" id="EEB20323.1"/>
    </source>
</evidence>
<dbReference type="Gene3D" id="2.30.30.100">
    <property type="match status" value="1"/>
</dbReference>
<dbReference type="CDD" id="cd11676">
    <property type="entry name" value="Gemin6"/>
    <property type="match status" value="1"/>
</dbReference>
<evidence type="ECO:0000259" key="1">
    <source>
        <dbReference type="PROSITE" id="PS52001"/>
    </source>
</evidence>
<dbReference type="GO" id="GO:0000387">
    <property type="term" value="P:spliceosomal snRNP assembly"/>
    <property type="evidence" value="ECO:0007669"/>
    <property type="project" value="TreeGrafter"/>
</dbReference>
<dbReference type="InterPro" id="IPR009422">
    <property type="entry name" value="Gemin6"/>
</dbReference>
<dbReference type="OrthoDB" id="77463at2759"/>
<reference evidence="2" key="1">
    <citation type="submission" date="2007-04" db="EMBL/GenBank/DDBJ databases">
        <title>Annotation of Pediculus humanus corporis strain USDA.</title>
        <authorList>
            <person name="Kirkness E."/>
            <person name="Hannick L."/>
            <person name="Hass B."/>
            <person name="Bruggner R."/>
            <person name="Lawson D."/>
            <person name="Bidwell S."/>
            <person name="Joardar V."/>
            <person name="Caler E."/>
            <person name="Walenz B."/>
            <person name="Inman J."/>
            <person name="Schobel S."/>
            <person name="Galinsky K."/>
            <person name="Amedeo P."/>
            <person name="Strausberg R."/>
        </authorList>
    </citation>
    <scope>NUCLEOTIDE SEQUENCE</scope>
    <source>
        <strain evidence="2">USDA</strain>
    </source>
</reference>
<sequence>MEQENDLHKIFVIDPIKLAQYVDKYAKITLITGKVLNGFVYTIDPVSQSVILISSEKCLEKDNIKIIMDRSIKSMEIVQDTPIDEVMPKDIFTQNLYSVSRGYDKEKVKNWLEKNLIPVIECKDNLIIDNLEIHPPYGPEQCFSSNSIVLSRIQNLLKQMAAEKV</sequence>
<protein>
    <submittedName>
        <fullName evidence="2 3">Gem-associated protein, putative</fullName>
    </submittedName>
</protein>
<dbReference type="PANTHER" id="PTHR14710:SF2">
    <property type="entry name" value="GEM-ASSOCIATED PROTEIN 6"/>
    <property type="match status" value="1"/>
</dbReference>
<dbReference type="CTD" id="8239718"/>
<proteinExistence type="predicted"/>
<name>E0W3W7_PEDHC</name>
<dbReference type="eggNOG" id="ENOG502RZTW">
    <property type="taxonomic scope" value="Eukaryota"/>
</dbReference>
<dbReference type="RefSeq" id="XP_002433061.1">
    <property type="nucleotide sequence ID" value="XM_002433016.1"/>
</dbReference>
<dbReference type="EnsemblMetazoa" id="PHUM612050-RA">
    <property type="protein sequence ID" value="PHUM612050-PA"/>
    <property type="gene ID" value="PHUM612050"/>
</dbReference>
<dbReference type="InterPro" id="IPR047574">
    <property type="entry name" value="AD"/>
</dbReference>
<accession>E0W3W7</accession>
<gene>
    <name evidence="3" type="primary">8239718</name>
    <name evidence="2" type="ORF">Phum_PHUM612050</name>
</gene>
<dbReference type="GO" id="GO:0032797">
    <property type="term" value="C:SMN complex"/>
    <property type="evidence" value="ECO:0007669"/>
    <property type="project" value="TreeGrafter"/>
</dbReference>
<dbReference type="HOGENOM" id="CLU_127294_0_0_1"/>
<dbReference type="AlphaFoldDB" id="E0W3W7"/>
<dbReference type="EMBL" id="DS235883">
    <property type="protein sequence ID" value="EEB20323.1"/>
    <property type="molecule type" value="Genomic_DNA"/>
</dbReference>
<dbReference type="InterPro" id="IPR046857">
    <property type="entry name" value="Gemin6_Sm-like_dom"/>
</dbReference>
<dbReference type="OMA" id="NPMVAMQ"/>
<dbReference type="PANTHER" id="PTHR14710">
    <property type="entry name" value="GEM-ASSOCIATED PROTEIN 6"/>
    <property type="match status" value="1"/>
</dbReference>
<dbReference type="Proteomes" id="UP000009046">
    <property type="component" value="Unassembled WGS sequence"/>
</dbReference>
<dbReference type="InterPro" id="IPR046856">
    <property type="entry name" value="Gemin6_C"/>
</dbReference>
<reference evidence="3" key="3">
    <citation type="submission" date="2021-02" db="UniProtKB">
        <authorList>
            <consortium name="EnsemblMetazoa"/>
        </authorList>
    </citation>
    <scope>IDENTIFICATION</scope>
    <source>
        <strain evidence="3">USDA</strain>
    </source>
</reference>
<dbReference type="VEuPathDB" id="VectorBase:PHUM612050"/>
<dbReference type="InParanoid" id="E0W3W7"/>
<evidence type="ECO:0000313" key="4">
    <source>
        <dbReference type="Proteomes" id="UP000009046"/>
    </source>
</evidence>
<dbReference type="KEGG" id="phu:Phum_PHUM612050"/>
<dbReference type="EMBL" id="AAZO01007479">
    <property type="status" value="NOT_ANNOTATED_CDS"/>
    <property type="molecule type" value="Genomic_DNA"/>
</dbReference>
<reference evidence="2" key="2">
    <citation type="submission" date="2007-04" db="EMBL/GenBank/DDBJ databases">
        <title>The genome of the human body louse.</title>
        <authorList>
            <consortium name="The Human Body Louse Genome Consortium"/>
            <person name="Kirkness E."/>
            <person name="Walenz B."/>
            <person name="Hass B."/>
            <person name="Bruggner R."/>
            <person name="Strausberg R."/>
        </authorList>
    </citation>
    <scope>NUCLEOTIDE SEQUENCE</scope>
    <source>
        <strain evidence="2">USDA</strain>
    </source>
</reference>
<dbReference type="Pfam" id="PF20417">
    <property type="entry name" value="Gemin6_C"/>
    <property type="match status" value="1"/>
</dbReference>